<evidence type="ECO:0008006" key="5">
    <source>
        <dbReference type="Google" id="ProtNLM"/>
    </source>
</evidence>
<dbReference type="EMBL" id="CP011390">
    <property type="protein sequence ID" value="ANE53447.1"/>
    <property type="molecule type" value="Genomic_DNA"/>
</dbReference>
<reference evidence="3 4" key="2">
    <citation type="journal article" date="2016" name="Int. J. Syst. Evol. Microbiol.">
        <title>Flavisolibacter tropicus sp. nov., isolated from tropical soil.</title>
        <authorList>
            <person name="Lee J.J."/>
            <person name="Kang M.S."/>
            <person name="Kim G.S."/>
            <person name="Lee C.S."/>
            <person name="Lim S."/>
            <person name="Lee J."/>
            <person name="Roh S.H."/>
            <person name="Kang H."/>
            <person name="Ha J.M."/>
            <person name="Bae S."/>
            <person name="Jung H.Y."/>
            <person name="Kim M.K."/>
        </authorList>
    </citation>
    <scope>NUCLEOTIDE SEQUENCE [LARGE SCALE GENOMIC DNA]</scope>
    <source>
        <strain evidence="3 4">LCS9</strain>
    </source>
</reference>
<dbReference type="PATRIC" id="fig|1492898.3.peg.2543"/>
<keyword evidence="4" id="KW-1185">Reference proteome</keyword>
<proteinExistence type="inferred from homology"/>
<comment type="similarity">
    <text evidence="1">Belongs to the short-chain dehydrogenases/reductases (SDR) family.</text>
</comment>
<dbReference type="Proteomes" id="UP000077177">
    <property type="component" value="Chromosome"/>
</dbReference>
<dbReference type="Pfam" id="PF13561">
    <property type="entry name" value="adh_short_C2"/>
    <property type="match status" value="1"/>
</dbReference>
<dbReference type="PANTHER" id="PTHR43669">
    <property type="entry name" value="5-KETO-D-GLUCONATE 5-REDUCTASE"/>
    <property type="match status" value="1"/>
</dbReference>
<keyword evidence="2" id="KW-0560">Oxidoreductase</keyword>
<evidence type="ECO:0000313" key="4">
    <source>
        <dbReference type="Proteomes" id="UP000077177"/>
    </source>
</evidence>
<dbReference type="GO" id="GO:0016491">
    <property type="term" value="F:oxidoreductase activity"/>
    <property type="evidence" value="ECO:0007669"/>
    <property type="project" value="UniProtKB-KW"/>
</dbReference>
<dbReference type="STRING" id="1492898.SY85_11785"/>
<dbReference type="PRINTS" id="PR00080">
    <property type="entry name" value="SDRFAMILY"/>
</dbReference>
<dbReference type="AlphaFoldDB" id="A0A172U381"/>
<evidence type="ECO:0000256" key="1">
    <source>
        <dbReference type="ARBA" id="ARBA00006484"/>
    </source>
</evidence>
<dbReference type="InterPro" id="IPR020904">
    <property type="entry name" value="Sc_DH/Rdtase_CS"/>
</dbReference>
<accession>A0A172U381</accession>
<evidence type="ECO:0000256" key="2">
    <source>
        <dbReference type="ARBA" id="ARBA00023002"/>
    </source>
</evidence>
<dbReference type="InterPro" id="IPR036291">
    <property type="entry name" value="NAD(P)-bd_dom_sf"/>
</dbReference>
<sequence>METMENKIALISGGLGDIGQAIAIHLGKLGAKIALSDLQEEAAVQSQLEALRTAGCRELLYTRADVSVEAEVTDWLNRVEEHWGTPQVVVPNAGIVVAGSLSDMPSSELRRQMDVNFWGSYHMAVQAAQRIKNKELPGRIVFIGSWAAERPNARISSYCISKAAIRMLCKSLALELAAHHILVNEVAPGIVEGGLSKKNQQKDPALRQTHLDSIPMHTLVSVEEVADHVGMLSSFTGMNITGTTLLVDGGLSLTSKMTP</sequence>
<dbReference type="CDD" id="cd05233">
    <property type="entry name" value="SDR_c"/>
    <property type="match status" value="1"/>
</dbReference>
<dbReference type="PANTHER" id="PTHR43669:SF3">
    <property type="entry name" value="ALCOHOL DEHYDROGENASE, PUTATIVE (AFU_ORTHOLOGUE AFUA_3G03445)-RELATED"/>
    <property type="match status" value="1"/>
</dbReference>
<reference evidence="4" key="1">
    <citation type="submission" date="2015-01" db="EMBL/GenBank/DDBJ databases">
        <title>Flavisolibacter sp./LCS9/ whole genome sequencing.</title>
        <authorList>
            <person name="Kim M.K."/>
            <person name="Srinivasan S."/>
            <person name="Lee J.-J."/>
        </authorList>
    </citation>
    <scope>NUCLEOTIDE SEQUENCE [LARGE SCALE GENOMIC DNA]</scope>
    <source>
        <strain evidence="4">LCS9</strain>
    </source>
</reference>
<organism evidence="3 4">
    <name type="scientific">Flavisolibacter tropicus</name>
    <dbReference type="NCBI Taxonomy" id="1492898"/>
    <lineage>
        <taxon>Bacteria</taxon>
        <taxon>Pseudomonadati</taxon>
        <taxon>Bacteroidota</taxon>
        <taxon>Chitinophagia</taxon>
        <taxon>Chitinophagales</taxon>
        <taxon>Chitinophagaceae</taxon>
        <taxon>Flavisolibacter</taxon>
    </lineage>
</organism>
<dbReference type="SUPFAM" id="SSF51735">
    <property type="entry name" value="NAD(P)-binding Rossmann-fold domains"/>
    <property type="match status" value="1"/>
</dbReference>
<name>A0A172U381_9BACT</name>
<dbReference type="Gene3D" id="3.40.50.720">
    <property type="entry name" value="NAD(P)-binding Rossmann-like Domain"/>
    <property type="match status" value="1"/>
</dbReference>
<dbReference type="PRINTS" id="PR00081">
    <property type="entry name" value="GDHRDH"/>
</dbReference>
<gene>
    <name evidence="3" type="ORF">SY85_11785</name>
</gene>
<dbReference type="PROSITE" id="PS00061">
    <property type="entry name" value="ADH_SHORT"/>
    <property type="match status" value="1"/>
</dbReference>
<evidence type="ECO:0000313" key="3">
    <source>
        <dbReference type="EMBL" id="ANE53447.1"/>
    </source>
</evidence>
<dbReference type="KEGG" id="fla:SY85_11785"/>
<dbReference type="InterPro" id="IPR002347">
    <property type="entry name" value="SDR_fam"/>
</dbReference>
<protein>
    <recommendedName>
        <fullName evidence="5">Short-chain dehydrogenase</fullName>
    </recommendedName>
</protein>
<dbReference type="FunFam" id="3.40.50.720:FF:000084">
    <property type="entry name" value="Short-chain dehydrogenase reductase"/>
    <property type="match status" value="1"/>
</dbReference>